<dbReference type="PROSITE" id="PS51318">
    <property type="entry name" value="TAT"/>
    <property type="match status" value="1"/>
</dbReference>
<organism evidence="3 4">
    <name type="scientific">Saccharopolyspora rhizosphaerae</name>
    <dbReference type="NCBI Taxonomy" id="2492662"/>
    <lineage>
        <taxon>Bacteria</taxon>
        <taxon>Bacillati</taxon>
        <taxon>Actinomycetota</taxon>
        <taxon>Actinomycetes</taxon>
        <taxon>Pseudonocardiales</taxon>
        <taxon>Pseudonocardiaceae</taxon>
        <taxon>Saccharopolyspora</taxon>
    </lineage>
</organism>
<feature type="region of interest" description="Disordered" evidence="1">
    <location>
        <begin position="534"/>
        <end position="553"/>
    </location>
</feature>
<evidence type="ECO:0000259" key="2">
    <source>
        <dbReference type="SMART" id="SM01008"/>
    </source>
</evidence>
<dbReference type="EMBL" id="RSAA01000019">
    <property type="protein sequence ID" value="RRO14442.1"/>
    <property type="molecule type" value="Genomic_DNA"/>
</dbReference>
<name>A0A3R8Q0M3_9PSEU</name>
<dbReference type="InterPro" id="IPR000674">
    <property type="entry name" value="Ald_Oxase/Xan_DH_a/b"/>
</dbReference>
<feature type="domain" description="Aldehyde oxidase/xanthine dehydrogenase a/b hammerhead" evidence="2">
    <location>
        <begin position="242"/>
        <end position="321"/>
    </location>
</feature>
<dbReference type="PIRSF" id="PIRSF036389">
    <property type="entry name" value="IOR_B"/>
    <property type="match status" value="1"/>
</dbReference>
<dbReference type="Proteomes" id="UP000274515">
    <property type="component" value="Unassembled WGS sequence"/>
</dbReference>
<dbReference type="GO" id="GO:0016491">
    <property type="term" value="F:oxidoreductase activity"/>
    <property type="evidence" value="ECO:0007669"/>
    <property type="project" value="InterPro"/>
</dbReference>
<dbReference type="PANTHER" id="PTHR47495">
    <property type="entry name" value="ALDEHYDE DEHYDROGENASE"/>
    <property type="match status" value="1"/>
</dbReference>
<keyword evidence="4" id="KW-1185">Reference proteome</keyword>
<dbReference type="PANTHER" id="PTHR47495:SF1">
    <property type="entry name" value="BLL3820 PROTEIN"/>
    <property type="match status" value="1"/>
</dbReference>
<dbReference type="Gene3D" id="3.30.365.10">
    <property type="entry name" value="Aldehyde oxidase/xanthine dehydrogenase, molybdopterin binding domain"/>
    <property type="match status" value="3"/>
</dbReference>
<sequence>MRSRRTENPPETGATAPTRRRFLGYLLAAPTLVAAAELGGGSLLGPEAAAAGETGAGIPPTPQVADHVDLTDGLVYAARPTANLIAIELHEDGSASFALNRTEVGQGLTTAIAMLIAEELDLPLEKVHVTLADARPELVFNQLTGGSASISALYWPVRTAAAIAKGRLLEAAGHVLGEQVDLLTAKAGTITSAAGNAIPYGDLVHKAATDTTTKVEVDLKPESEFTVVGKPTRRIDALEAVTGRKKFTTDLDVPDAKPTMVCRPPTINGTVRGVNNLDQVRTMPGITDVVPISSGVAVRGETFGQCIDAVNALDVSWGPGPVDDESDATVEEKLKAATPPPVIPPTPATKTLERQYTFAFVNGSALGVNSAIADVRSDRAEIWSTVKVPIVAQAAIASELGLPQSQVTIHVVPGGGSFGRCLFHDAASEAAEISKKLGKPVKLMWHRADDCRQGRVHPMSVGTIRASFHDDVVSIEQHHASVRTDFSHGFGEALSSTATRLPLAGYSVSEVIFTLTTPSLYNFGVTKTLLTETHQSPSNNQKRGGFNTGSTRNVYSPDVATARELFVDELAETMGMDPYNFRRKYVKNEQLLKVLDKAAEVGGWGQPTPDGIGHGIALHHEYKNTMACFVEIDCRPETVNRPVRDGVTGPRVTRGVLVAIPGHVVVNPLGLEAMMQGGFIDGFAQALTASVHLDQGKIAEASWDNFFYCRQWNLPFEFTPVILPAEESEMPSGGGEMGVAPAFAATACAYRAATGRTPTRFPINHDDPLAFEPYPHVPPLPPSPTNGLDYAY</sequence>
<dbReference type="SUPFAM" id="SSF56003">
    <property type="entry name" value="Molybdenum cofactor-binding domain"/>
    <property type="match status" value="2"/>
</dbReference>
<dbReference type="RefSeq" id="WP_125092089.1">
    <property type="nucleotide sequence ID" value="NZ_RSAA01000019.1"/>
</dbReference>
<dbReference type="InterPro" id="IPR012368">
    <property type="entry name" value="OxRdtase_Mopterin-bd_su_IorB"/>
</dbReference>
<dbReference type="Gene3D" id="3.90.1170.50">
    <property type="entry name" value="Aldehyde oxidase/xanthine dehydrogenase, a/b hammerhead"/>
    <property type="match status" value="1"/>
</dbReference>
<reference evidence="3 4" key="1">
    <citation type="submission" date="2018-11" db="EMBL/GenBank/DDBJ databases">
        <title>Saccharopolyspora rhizosphaerae sp. nov., an actinomycete isolated from rhizosphere soil in Thailand.</title>
        <authorList>
            <person name="Intra B."/>
            <person name="Euanorasetr J."/>
            <person name="Take A."/>
            <person name="Inahashi Y."/>
            <person name="Mori M."/>
            <person name="Panbangred W."/>
            <person name="Matsumoto A."/>
        </authorList>
    </citation>
    <scope>NUCLEOTIDE SEQUENCE [LARGE SCALE GENOMIC DNA]</scope>
    <source>
        <strain evidence="3 4">H219</strain>
    </source>
</reference>
<dbReference type="InterPro" id="IPR052516">
    <property type="entry name" value="N-heterocyclic_Hydroxylase"/>
</dbReference>
<accession>A0A3R8Q0M3</accession>
<dbReference type="Pfam" id="PF20256">
    <property type="entry name" value="MoCoBD_2"/>
    <property type="match status" value="1"/>
</dbReference>
<gene>
    <name evidence="3" type="ORF">EIL87_19840</name>
</gene>
<dbReference type="InterPro" id="IPR006311">
    <property type="entry name" value="TAT_signal"/>
</dbReference>
<dbReference type="OrthoDB" id="9767994at2"/>
<dbReference type="InterPro" id="IPR037165">
    <property type="entry name" value="AldOxase/xan_DH_Mopterin-bd_sf"/>
</dbReference>
<evidence type="ECO:0000313" key="3">
    <source>
        <dbReference type="EMBL" id="RRO14442.1"/>
    </source>
</evidence>
<dbReference type="InterPro" id="IPR046867">
    <property type="entry name" value="AldOxase/xan_DH_MoCoBD2"/>
</dbReference>
<evidence type="ECO:0000256" key="1">
    <source>
        <dbReference type="SAM" id="MobiDB-lite"/>
    </source>
</evidence>
<proteinExistence type="predicted"/>
<protein>
    <submittedName>
        <fullName evidence="3">Xanthine dehydrogenase family protein molybdopterin-binding subunit</fullName>
    </submittedName>
</protein>
<dbReference type="AlphaFoldDB" id="A0A3R8Q0M3"/>
<evidence type="ECO:0000313" key="4">
    <source>
        <dbReference type="Proteomes" id="UP000274515"/>
    </source>
</evidence>
<dbReference type="InterPro" id="IPR008274">
    <property type="entry name" value="AldOxase/xan_DH_MoCoBD1"/>
</dbReference>
<dbReference type="Pfam" id="PF02738">
    <property type="entry name" value="MoCoBD_1"/>
    <property type="match status" value="1"/>
</dbReference>
<comment type="caution">
    <text evidence="3">The sequence shown here is derived from an EMBL/GenBank/DDBJ whole genome shotgun (WGS) entry which is preliminary data.</text>
</comment>
<dbReference type="SMART" id="SM01008">
    <property type="entry name" value="Ald_Xan_dh_C"/>
    <property type="match status" value="1"/>
</dbReference>